<evidence type="ECO:0000313" key="4">
    <source>
        <dbReference type="Proteomes" id="UP000649739"/>
    </source>
</evidence>
<dbReference type="Proteomes" id="UP000649739">
    <property type="component" value="Unassembled WGS sequence"/>
</dbReference>
<evidence type="ECO:0000313" key="3">
    <source>
        <dbReference type="EMBL" id="GGJ78874.1"/>
    </source>
</evidence>
<reference evidence="3" key="1">
    <citation type="journal article" date="2014" name="Int. J. Syst. Evol. Microbiol.">
        <title>Complete genome sequence of Corynebacterium casei LMG S-19264T (=DSM 44701T), isolated from a smear-ripened cheese.</title>
        <authorList>
            <consortium name="US DOE Joint Genome Institute (JGI-PGF)"/>
            <person name="Walter F."/>
            <person name="Albersmeier A."/>
            <person name="Kalinowski J."/>
            <person name="Ruckert C."/>
        </authorList>
    </citation>
    <scope>NUCLEOTIDE SEQUENCE</scope>
    <source>
        <strain evidence="3">JCM 3090</strain>
    </source>
</reference>
<accession>A0A8J3B473</accession>
<protein>
    <recommendedName>
        <fullName evidence="1">UPF0246 protein GCM10010123_06010</fullName>
    </recommendedName>
</protein>
<dbReference type="PANTHER" id="PTHR30283">
    <property type="entry name" value="PEROXIDE STRESS RESPONSE PROTEIN YAAA"/>
    <property type="match status" value="1"/>
</dbReference>
<reference evidence="3" key="2">
    <citation type="submission" date="2020-09" db="EMBL/GenBank/DDBJ databases">
        <authorList>
            <person name="Sun Q."/>
            <person name="Ohkuma M."/>
        </authorList>
    </citation>
    <scope>NUCLEOTIDE SEQUENCE</scope>
    <source>
        <strain evidence="3">JCM 3090</strain>
    </source>
</reference>
<dbReference type="PANTHER" id="PTHR30283:SF4">
    <property type="entry name" value="PEROXIDE STRESS RESISTANCE PROTEIN YAAA"/>
    <property type="match status" value="1"/>
</dbReference>
<evidence type="ECO:0000256" key="2">
    <source>
        <dbReference type="SAM" id="MobiDB-lite"/>
    </source>
</evidence>
<dbReference type="HAMAP" id="MF_00652">
    <property type="entry name" value="UPF0246"/>
    <property type="match status" value="1"/>
</dbReference>
<sequence>MILLHSSKTMRAPAPAGGPPTVPALLDDARTLIGELRALPADRIAAVMGVSAELAAATRELHERWDPAGVAAAADSFVGDIYSGLRARELDPADRAYAQEHLRILSGLYGILRPEDRIHPYRLELGYKLPGPRVTGLYAFWGDRIAAQLPPAGPIVNLTAAEYGRTVTRYVAADRLIAPRFLTVSPRTGEPAFVTVHAKIARGVLARWLITERVADPAAVAGFDGIGYRYDAARSTPAEPVFVCAEFGGKGLSVRLAP</sequence>
<dbReference type="EMBL" id="BMQB01000001">
    <property type="protein sequence ID" value="GGJ78874.1"/>
    <property type="molecule type" value="Genomic_DNA"/>
</dbReference>
<comment type="similarity">
    <text evidence="1">Belongs to the UPF0246 family.</text>
</comment>
<keyword evidence="4" id="KW-1185">Reference proteome</keyword>
<dbReference type="AlphaFoldDB" id="A0A8J3B473"/>
<dbReference type="Pfam" id="PF03883">
    <property type="entry name" value="H2O2_YaaD"/>
    <property type="match status" value="1"/>
</dbReference>
<comment type="caution">
    <text evidence="3">The sequence shown here is derived from an EMBL/GenBank/DDBJ whole genome shotgun (WGS) entry which is preliminary data.</text>
</comment>
<name>A0A8J3B473_9ACTN</name>
<gene>
    <name evidence="3" type="ORF">GCM10010123_06010</name>
</gene>
<dbReference type="GO" id="GO:0033194">
    <property type="term" value="P:response to hydroperoxide"/>
    <property type="evidence" value="ECO:0007669"/>
    <property type="project" value="TreeGrafter"/>
</dbReference>
<proteinExistence type="inferred from homology"/>
<evidence type="ECO:0000256" key="1">
    <source>
        <dbReference type="HAMAP-Rule" id="MF_00652"/>
    </source>
</evidence>
<dbReference type="GO" id="GO:0005829">
    <property type="term" value="C:cytosol"/>
    <property type="evidence" value="ECO:0007669"/>
    <property type="project" value="TreeGrafter"/>
</dbReference>
<feature type="region of interest" description="Disordered" evidence="2">
    <location>
        <begin position="1"/>
        <end position="20"/>
    </location>
</feature>
<organism evidence="3 4">
    <name type="scientific">Pilimelia anulata</name>
    <dbReference type="NCBI Taxonomy" id="53371"/>
    <lineage>
        <taxon>Bacteria</taxon>
        <taxon>Bacillati</taxon>
        <taxon>Actinomycetota</taxon>
        <taxon>Actinomycetes</taxon>
        <taxon>Micromonosporales</taxon>
        <taxon>Micromonosporaceae</taxon>
        <taxon>Pilimelia</taxon>
    </lineage>
</organism>
<dbReference type="InterPro" id="IPR005583">
    <property type="entry name" value="YaaA"/>
</dbReference>